<dbReference type="Proteomes" id="UP000663852">
    <property type="component" value="Unassembled WGS sequence"/>
</dbReference>
<dbReference type="AlphaFoldDB" id="A0A815LLL1"/>
<dbReference type="SUPFAM" id="SSF69318">
    <property type="entry name" value="Integrin alpha N-terminal domain"/>
    <property type="match status" value="1"/>
</dbReference>
<dbReference type="PANTHER" id="PTHR44103:SF1">
    <property type="entry name" value="PROPROTEIN CONVERTASE P"/>
    <property type="match status" value="1"/>
</dbReference>
<sequence length="163" mass="18918">MIKDLNKDKYFDFIVTNSGTNNIGIFFGKKNGRFSDQMMLYTGVNSLPTSIDINHLNDDTYFDIVVYSSTTNYIYVFLVIGDIDNDFYSDIIVGNNQIPNLGIFYGNGNGKFSKQMIFYTNKNFNLHFLITNHFNHDNLLDIAVVNQDYNYIDIVLTKKRLWI</sequence>
<dbReference type="PANTHER" id="PTHR44103">
    <property type="entry name" value="PROPROTEIN CONVERTASE P"/>
    <property type="match status" value="1"/>
</dbReference>
<keyword evidence="3" id="KW-1185">Reference proteome</keyword>
<name>A0A815LLL1_ADIRI</name>
<organism evidence="1 4">
    <name type="scientific">Adineta ricciae</name>
    <name type="common">Rotifer</name>
    <dbReference type="NCBI Taxonomy" id="249248"/>
    <lineage>
        <taxon>Eukaryota</taxon>
        <taxon>Metazoa</taxon>
        <taxon>Spiralia</taxon>
        <taxon>Gnathifera</taxon>
        <taxon>Rotifera</taxon>
        <taxon>Eurotatoria</taxon>
        <taxon>Bdelloidea</taxon>
        <taxon>Adinetida</taxon>
        <taxon>Adinetidae</taxon>
        <taxon>Adineta</taxon>
    </lineage>
</organism>
<evidence type="ECO:0000313" key="4">
    <source>
        <dbReference type="Proteomes" id="UP000663852"/>
    </source>
</evidence>
<evidence type="ECO:0000313" key="3">
    <source>
        <dbReference type="Proteomes" id="UP000663828"/>
    </source>
</evidence>
<reference evidence="1" key="1">
    <citation type="submission" date="2021-02" db="EMBL/GenBank/DDBJ databases">
        <authorList>
            <person name="Nowell W R."/>
        </authorList>
    </citation>
    <scope>NUCLEOTIDE SEQUENCE</scope>
</reference>
<dbReference type="Proteomes" id="UP000663828">
    <property type="component" value="Unassembled WGS sequence"/>
</dbReference>
<protein>
    <submittedName>
        <fullName evidence="1">Uncharacterized protein</fullName>
    </submittedName>
</protein>
<comment type="caution">
    <text evidence="1">The sequence shown here is derived from an EMBL/GenBank/DDBJ whole genome shotgun (WGS) entry which is preliminary data.</text>
</comment>
<evidence type="ECO:0000313" key="2">
    <source>
        <dbReference type="EMBL" id="CAF1666201.1"/>
    </source>
</evidence>
<evidence type="ECO:0000313" key="1">
    <source>
        <dbReference type="EMBL" id="CAF1411795.1"/>
    </source>
</evidence>
<dbReference type="EMBL" id="CAJNOR010012186">
    <property type="protein sequence ID" value="CAF1666201.1"/>
    <property type="molecule type" value="Genomic_DNA"/>
</dbReference>
<dbReference type="EMBL" id="CAJNOJ010000348">
    <property type="protein sequence ID" value="CAF1411795.1"/>
    <property type="molecule type" value="Genomic_DNA"/>
</dbReference>
<dbReference type="InterPro" id="IPR028994">
    <property type="entry name" value="Integrin_alpha_N"/>
</dbReference>
<accession>A0A815LLL1</accession>
<dbReference type="OrthoDB" id="10022113at2759"/>
<proteinExistence type="predicted"/>
<gene>
    <name evidence="1" type="ORF">EDS130_LOCUS36784</name>
    <name evidence="2" type="ORF">XAT740_LOCUS57813</name>
</gene>